<keyword evidence="3" id="KW-1185">Reference proteome</keyword>
<dbReference type="Proteomes" id="UP001597040">
    <property type="component" value="Unassembled WGS sequence"/>
</dbReference>
<feature type="transmembrane region" description="Helical" evidence="1">
    <location>
        <begin position="21"/>
        <end position="44"/>
    </location>
</feature>
<keyword evidence="1" id="KW-1133">Transmembrane helix</keyword>
<protein>
    <submittedName>
        <fullName evidence="2">Competence type IV pilus minor pilin ComGF</fullName>
    </submittedName>
</protein>
<proteinExistence type="predicted"/>
<evidence type="ECO:0000313" key="3">
    <source>
        <dbReference type="Proteomes" id="UP001597040"/>
    </source>
</evidence>
<gene>
    <name evidence="2" type="ORF">ACFQ3N_08710</name>
</gene>
<dbReference type="Pfam" id="PF15980">
    <property type="entry name" value="ComGF"/>
    <property type="match status" value="1"/>
</dbReference>
<evidence type="ECO:0000256" key="1">
    <source>
        <dbReference type="SAM" id="Phobius"/>
    </source>
</evidence>
<sequence length="149" mass="17060">MLKIKLKNTVFTAIVKIEKGFTILSVLLSITVLFITLPFAAYLVKTANIPTNYEELSIQQFFIFLRDEMIIATDIVVYPNTIEYTVKNGSQVTIEKYDNIIRRQVIGKGHEIYLRDVSDVTFTSLSYGIHVSITSLEGEHSEKDIIFYK</sequence>
<organism evidence="2 3">
    <name type="scientific">Virgibacillus byunsanensis</name>
    <dbReference type="NCBI Taxonomy" id="570945"/>
    <lineage>
        <taxon>Bacteria</taxon>
        <taxon>Bacillati</taxon>
        <taxon>Bacillota</taxon>
        <taxon>Bacilli</taxon>
        <taxon>Bacillales</taxon>
        <taxon>Bacillaceae</taxon>
        <taxon>Virgibacillus</taxon>
    </lineage>
</organism>
<accession>A0ABW3LJD2</accession>
<dbReference type="RefSeq" id="WP_390361485.1">
    <property type="nucleotide sequence ID" value="NZ_JBHTKJ010000021.1"/>
</dbReference>
<name>A0ABW3LJD2_9BACI</name>
<evidence type="ECO:0000313" key="2">
    <source>
        <dbReference type="EMBL" id="MFD1038476.1"/>
    </source>
</evidence>
<dbReference type="InterPro" id="IPR016977">
    <property type="entry name" value="ComGF"/>
</dbReference>
<reference evidence="3" key="1">
    <citation type="journal article" date="2019" name="Int. J. Syst. Evol. Microbiol.">
        <title>The Global Catalogue of Microorganisms (GCM) 10K type strain sequencing project: providing services to taxonomists for standard genome sequencing and annotation.</title>
        <authorList>
            <consortium name="The Broad Institute Genomics Platform"/>
            <consortium name="The Broad Institute Genome Sequencing Center for Infectious Disease"/>
            <person name="Wu L."/>
            <person name="Ma J."/>
        </authorList>
    </citation>
    <scope>NUCLEOTIDE SEQUENCE [LARGE SCALE GENOMIC DNA]</scope>
    <source>
        <strain evidence="3">CCUG 56754</strain>
    </source>
</reference>
<keyword evidence="1" id="KW-0812">Transmembrane</keyword>
<keyword evidence="1" id="KW-0472">Membrane</keyword>
<comment type="caution">
    <text evidence="2">The sequence shown here is derived from an EMBL/GenBank/DDBJ whole genome shotgun (WGS) entry which is preliminary data.</text>
</comment>
<dbReference type="EMBL" id="JBHTKJ010000021">
    <property type="protein sequence ID" value="MFD1038476.1"/>
    <property type="molecule type" value="Genomic_DNA"/>
</dbReference>